<keyword evidence="2" id="KW-1185">Reference proteome</keyword>
<organism evidence="1 2">
    <name type="scientific">Dendrobium thyrsiflorum</name>
    <name type="common">Pinecone-like raceme dendrobium</name>
    <name type="synonym">Orchid</name>
    <dbReference type="NCBI Taxonomy" id="117978"/>
    <lineage>
        <taxon>Eukaryota</taxon>
        <taxon>Viridiplantae</taxon>
        <taxon>Streptophyta</taxon>
        <taxon>Embryophyta</taxon>
        <taxon>Tracheophyta</taxon>
        <taxon>Spermatophyta</taxon>
        <taxon>Magnoliopsida</taxon>
        <taxon>Liliopsida</taxon>
        <taxon>Asparagales</taxon>
        <taxon>Orchidaceae</taxon>
        <taxon>Epidendroideae</taxon>
        <taxon>Malaxideae</taxon>
        <taxon>Dendrobiinae</taxon>
        <taxon>Dendrobium</taxon>
    </lineage>
</organism>
<dbReference type="AlphaFoldDB" id="A0ABD0UCH1"/>
<comment type="caution">
    <text evidence="1">The sequence shown here is derived from an EMBL/GenBank/DDBJ whole genome shotgun (WGS) entry which is preliminary data.</text>
</comment>
<reference evidence="1 2" key="1">
    <citation type="journal article" date="2024" name="Plant Biotechnol. J.">
        <title>Dendrobium thyrsiflorum genome and its molecular insights into genes involved in important horticultural traits.</title>
        <authorList>
            <person name="Chen B."/>
            <person name="Wang J.Y."/>
            <person name="Zheng P.J."/>
            <person name="Li K.L."/>
            <person name="Liang Y.M."/>
            <person name="Chen X.F."/>
            <person name="Zhang C."/>
            <person name="Zhao X."/>
            <person name="He X."/>
            <person name="Zhang G.Q."/>
            <person name="Liu Z.J."/>
            <person name="Xu Q."/>
        </authorList>
    </citation>
    <scope>NUCLEOTIDE SEQUENCE [LARGE SCALE GENOMIC DNA]</scope>
    <source>
        <strain evidence="1">GZMU011</strain>
    </source>
</reference>
<proteinExistence type="predicted"/>
<accession>A0ABD0UCH1</accession>
<evidence type="ECO:0000313" key="1">
    <source>
        <dbReference type="EMBL" id="KAL0910480.1"/>
    </source>
</evidence>
<sequence length="173" mass="19491">MDDHSHIQTGTVGGQSGERRVESVRVIAEVALRVGELERGKLRRTNQRIQVMQHGHRLSQKAGSIRIGIDDQSSFCMSKIANVQCFAVGRHCSCLWIMQMQPFEETELDQPLVLIWQSAFVSFSELFDGKIDLANPLQKKVRAVFGLELEHQSSTIGDEQPELKECKCKNPVT</sequence>
<gene>
    <name evidence="1" type="ORF">M5K25_021467</name>
</gene>
<name>A0ABD0UCH1_DENTH</name>
<evidence type="ECO:0000313" key="2">
    <source>
        <dbReference type="Proteomes" id="UP001552299"/>
    </source>
</evidence>
<dbReference type="EMBL" id="JANQDX010000016">
    <property type="protein sequence ID" value="KAL0910480.1"/>
    <property type="molecule type" value="Genomic_DNA"/>
</dbReference>
<protein>
    <submittedName>
        <fullName evidence="1">Uncharacterized protein</fullName>
    </submittedName>
</protein>
<dbReference type="Proteomes" id="UP001552299">
    <property type="component" value="Unassembled WGS sequence"/>
</dbReference>